<organism evidence="1 2">
    <name type="scientific">Tritrichomonas musculus</name>
    <dbReference type="NCBI Taxonomy" id="1915356"/>
    <lineage>
        <taxon>Eukaryota</taxon>
        <taxon>Metamonada</taxon>
        <taxon>Parabasalia</taxon>
        <taxon>Tritrichomonadida</taxon>
        <taxon>Tritrichomonadidae</taxon>
        <taxon>Tritrichomonas</taxon>
    </lineage>
</organism>
<dbReference type="Proteomes" id="UP001470230">
    <property type="component" value="Unassembled WGS sequence"/>
</dbReference>
<sequence length="166" mass="19484">MIYQLEKKKDKKIIQNIKESQVITTSQNEKLNNRDNKEYLIVGFEQTLIILECSTTSISFLQQILFDNPDINICFLQNTKALLIEVVEIKNQEIEADERFIEEIKRFTSICCITSENKIKQVWSIISPVILGHFYEMDNNDKIIDFDESYSDSLFLLPLNLNHLVF</sequence>
<name>A0ABR2KWG0_9EUKA</name>
<protein>
    <submittedName>
        <fullName evidence="1">Uncharacterized protein</fullName>
    </submittedName>
</protein>
<accession>A0ABR2KWG0</accession>
<comment type="caution">
    <text evidence="1">The sequence shown here is derived from an EMBL/GenBank/DDBJ whole genome shotgun (WGS) entry which is preliminary data.</text>
</comment>
<evidence type="ECO:0000313" key="1">
    <source>
        <dbReference type="EMBL" id="KAK8895451.1"/>
    </source>
</evidence>
<gene>
    <name evidence="1" type="ORF">M9Y10_023915</name>
</gene>
<proteinExistence type="predicted"/>
<reference evidence="1 2" key="1">
    <citation type="submission" date="2024-04" db="EMBL/GenBank/DDBJ databases">
        <title>Tritrichomonas musculus Genome.</title>
        <authorList>
            <person name="Alves-Ferreira E."/>
            <person name="Grigg M."/>
            <person name="Lorenzi H."/>
            <person name="Galac M."/>
        </authorList>
    </citation>
    <scope>NUCLEOTIDE SEQUENCE [LARGE SCALE GENOMIC DNA]</scope>
    <source>
        <strain evidence="1 2">EAF2021</strain>
    </source>
</reference>
<dbReference type="EMBL" id="JAPFFF010000003">
    <property type="protein sequence ID" value="KAK8895451.1"/>
    <property type="molecule type" value="Genomic_DNA"/>
</dbReference>
<evidence type="ECO:0000313" key="2">
    <source>
        <dbReference type="Proteomes" id="UP001470230"/>
    </source>
</evidence>
<keyword evidence="2" id="KW-1185">Reference proteome</keyword>